<gene>
    <name evidence="1" type="ORF">METZ01_LOCUS365517</name>
</gene>
<evidence type="ECO:0008006" key="2">
    <source>
        <dbReference type="Google" id="ProtNLM"/>
    </source>
</evidence>
<reference evidence="1" key="1">
    <citation type="submission" date="2018-05" db="EMBL/GenBank/DDBJ databases">
        <authorList>
            <person name="Lanie J.A."/>
            <person name="Ng W.-L."/>
            <person name="Kazmierczak K.M."/>
            <person name="Andrzejewski T.M."/>
            <person name="Davidsen T.M."/>
            <person name="Wayne K.J."/>
            <person name="Tettelin H."/>
            <person name="Glass J.I."/>
            <person name="Rusch D."/>
            <person name="Podicherti R."/>
            <person name="Tsui H.-C.T."/>
            <person name="Winkler M.E."/>
        </authorList>
    </citation>
    <scope>NUCLEOTIDE SEQUENCE</scope>
</reference>
<evidence type="ECO:0000313" key="1">
    <source>
        <dbReference type="EMBL" id="SVD12663.1"/>
    </source>
</evidence>
<accession>A0A382SS89</accession>
<organism evidence="1">
    <name type="scientific">marine metagenome</name>
    <dbReference type="NCBI Taxonomy" id="408172"/>
    <lineage>
        <taxon>unclassified sequences</taxon>
        <taxon>metagenomes</taxon>
        <taxon>ecological metagenomes</taxon>
    </lineage>
</organism>
<protein>
    <recommendedName>
        <fullName evidence="2">Alginate export domain-containing protein</fullName>
    </recommendedName>
</protein>
<proteinExistence type="predicted"/>
<sequence length="226" mass="25682">MNQNIPKLGERSNYELYLLNFKNMQFDTVQDTTASYNIIGARIDAQKNNFILETEYSFQTGMGGTRLSGSSKDLVSANLLSFNIGYKPDNIRFLKNIVLGIDQISGDDSTTYKGEGFSKEYGARHKHHGYYDYTSHKKYFGHHHEGLKETNLKANFNLPEKTNLLIALHNFNSGVGNIHYGREIGFILKTKYDNQISSETGAVFYFPSVGDDELLTFFYLMITASF</sequence>
<dbReference type="AlphaFoldDB" id="A0A382SS89"/>
<name>A0A382SS89_9ZZZZ</name>
<dbReference type="EMBL" id="UINC01131136">
    <property type="protein sequence ID" value="SVD12663.1"/>
    <property type="molecule type" value="Genomic_DNA"/>
</dbReference>